<dbReference type="PANTHER" id="PTHR37508">
    <property type="entry name" value="TRANSMEMBRANE PROTEIN"/>
    <property type="match status" value="1"/>
</dbReference>
<keyword evidence="1" id="KW-0175">Coiled coil</keyword>
<dbReference type="Proteomes" id="UP000256540">
    <property type="component" value="Unassembled WGS sequence"/>
</dbReference>
<name>A0AA93AJU8_9GAMM</name>
<keyword evidence="2" id="KW-0812">Transmembrane</keyword>
<evidence type="ECO:0000256" key="1">
    <source>
        <dbReference type="SAM" id="Coils"/>
    </source>
</evidence>
<feature type="transmembrane region" description="Helical" evidence="2">
    <location>
        <begin position="224"/>
        <end position="247"/>
    </location>
</feature>
<evidence type="ECO:0000313" key="3">
    <source>
        <dbReference type="EMBL" id="RRO02558.1"/>
    </source>
</evidence>
<gene>
    <name evidence="4" type="ORF">DMB84_015675</name>
    <name evidence="3" type="ORF">DMB85_020180</name>
</gene>
<dbReference type="AlphaFoldDB" id="A0AA93AJU8"/>
<proteinExistence type="predicted"/>
<sequence length="594" mass="65003">MSNSGNNTGYIVVIEEKQYDLTKVPPFNDPIVQREKKSVLGQLSLNDITQNLDLSVELFYVAYHGVAGAKGGSLQAEIARLQSRLAMLCNECIITMTTFQSETQNIIELLQQCYRWLTKGQEKLAFKKLAHCKESSSAMSVKAILLAQQFKALQVDSTKAKSNTILEEASENDRLLAAQKAERETIAKQKAQEANQQALLEDIATTQALYEDAKSREAEESTKALVLGIVGAVTSAIGAGLGAYSAAKNPVAAIMNKAGSSIDDNAQIKAAQSSMDSAKQEFDKAQKKYTEAADQLAAQQNIVNNLKDELDVLNTALANLEKDSGAKPEDITALRVKRDDKETEHSTAAAKLPELTKTAKSLEKEAKDSSKTYAAAGAALTNLAASTSKMAETAASTENSVREERINLLNKQLELQKEKRASLVALAEYAESLKNLKVEQGNSTLSVNSLHSAIDALGKVIGTLTNASLFWDQMSQYCDRMTSSGFQRDLEDLKEMDLETRLEEYQDPNFMKSFFLYLCQWVAVNGLSGDYLLAATDAQKKAVQYLSESPTIQEAMRKAPELAKNLALIVQNNLLASRNQSIELEQQRAILIAQ</sequence>
<dbReference type="EMBL" id="QHJW02000086">
    <property type="protein sequence ID" value="RRO02558.1"/>
    <property type="molecule type" value="Genomic_DNA"/>
</dbReference>
<protein>
    <submittedName>
        <fullName evidence="4">Uncharacterized protein</fullName>
    </submittedName>
</protein>
<accession>A0AA93AJU8</accession>
<feature type="coiled-coil region" evidence="1">
    <location>
        <begin position="268"/>
        <end position="323"/>
    </location>
</feature>
<evidence type="ECO:0000313" key="5">
    <source>
        <dbReference type="Proteomes" id="UP000256540"/>
    </source>
</evidence>
<evidence type="ECO:0000313" key="6">
    <source>
        <dbReference type="Proteomes" id="UP000256817"/>
    </source>
</evidence>
<organism evidence="4 5">
    <name type="scientific">Pectobacterium aquaticum</name>
    <dbReference type="NCBI Taxonomy" id="2204145"/>
    <lineage>
        <taxon>Bacteria</taxon>
        <taxon>Pseudomonadati</taxon>
        <taxon>Pseudomonadota</taxon>
        <taxon>Gammaproteobacteria</taxon>
        <taxon>Enterobacterales</taxon>
        <taxon>Pectobacteriaceae</taxon>
        <taxon>Pectobacterium</taxon>
    </lineage>
</organism>
<dbReference type="SUPFAM" id="SSF57997">
    <property type="entry name" value="Tropomyosin"/>
    <property type="match status" value="1"/>
</dbReference>
<reference evidence="5 6" key="1">
    <citation type="submission" date="2018-11" db="EMBL/GenBank/DDBJ databases">
        <title>Draft genome sequences of proposed Pectobacterium aquaticum sp. nov. isolated in France from fresh water.</title>
        <authorList>
            <person name="Pedron J."/>
            <person name="Barny M.A."/>
        </authorList>
    </citation>
    <scope>NUCLEOTIDE SEQUENCE [LARGE SCALE GENOMIC DNA]</scope>
    <source>
        <strain evidence="4 5">A127-S21-F16</strain>
        <strain evidence="3 6">A35-S23-M15</strain>
    </source>
</reference>
<keyword evidence="2" id="KW-0472">Membrane</keyword>
<dbReference type="EMBL" id="QHJS02000048">
    <property type="protein sequence ID" value="RRO16359.1"/>
    <property type="molecule type" value="Genomic_DNA"/>
</dbReference>
<keyword evidence="6" id="KW-1185">Reference proteome</keyword>
<evidence type="ECO:0000313" key="4">
    <source>
        <dbReference type="EMBL" id="RRO16359.1"/>
    </source>
</evidence>
<comment type="caution">
    <text evidence="4">The sequence shown here is derived from an EMBL/GenBank/DDBJ whole genome shotgun (WGS) entry which is preliminary data.</text>
</comment>
<dbReference type="RefSeq" id="WP_102117212.1">
    <property type="nucleotide sequence ID" value="NZ_QHJS02000048.1"/>
</dbReference>
<evidence type="ECO:0000256" key="2">
    <source>
        <dbReference type="SAM" id="Phobius"/>
    </source>
</evidence>
<keyword evidence="2" id="KW-1133">Transmembrane helix</keyword>
<dbReference type="PANTHER" id="PTHR37508:SF1">
    <property type="entry name" value="TRANSMEMBRANE PROTEIN"/>
    <property type="match status" value="1"/>
</dbReference>
<dbReference type="Proteomes" id="UP000256817">
    <property type="component" value="Unassembled WGS sequence"/>
</dbReference>